<dbReference type="Pfam" id="PF03732">
    <property type="entry name" value="Retrotrans_gag"/>
    <property type="match status" value="1"/>
</dbReference>
<dbReference type="EMBL" id="JAANQT010002339">
    <property type="protein sequence ID" value="KAG1302638.1"/>
    <property type="molecule type" value="Genomic_DNA"/>
</dbReference>
<dbReference type="PROSITE" id="PS00141">
    <property type="entry name" value="ASP_PROTEASE"/>
    <property type="match status" value="1"/>
</dbReference>
<dbReference type="Gene3D" id="2.40.70.10">
    <property type="entry name" value="Acid Proteases"/>
    <property type="match status" value="1"/>
</dbReference>
<gene>
    <name evidence="3" type="ORF">G6F64_010756</name>
</gene>
<dbReference type="CDD" id="cd00303">
    <property type="entry name" value="retropepsin_like"/>
    <property type="match status" value="1"/>
</dbReference>
<keyword evidence="1" id="KW-0378">Hydrolase</keyword>
<dbReference type="GO" id="GO:0006508">
    <property type="term" value="P:proteolysis"/>
    <property type="evidence" value="ECO:0007669"/>
    <property type="project" value="InterPro"/>
</dbReference>
<evidence type="ECO:0000259" key="2">
    <source>
        <dbReference type="Pfam" id="PF03732"/>
    </source>
</evidence>
<feature type="domain" description="Retrotransposon gag" evidence="2">
    <location>
        <begin position="79"/>
        <end position="156"/>
    </location>
</feature>
<comment type="caution">
    <text evidence="3">The sequence shown here is derived from an EMBL/GenBank/DDBJ whole genome shotgun (WGS) entry which is preliminary data.</text>
</comment>
<keyword evidence="4" id="KW-1185">Reference proteome</keyword>
<evidence type="ECO:0000313" key="4">
    <source>
        <dbReference type="Proteomes" id="UP000716291"/>
    </source>
</evidence>
<dbReference type="InterPro" id="IPR021109">
    <property type="entry name" value="Peptidase_aspartic_dom_sf"/>
</dbReference>
<dbReference type="InterPro" id="IPR005162">
    <property type="entry name" value="Retrotrans_gag_dom"/>
</dbReference>
<evidence type="ECO:0000256" key="1">
    <source>
        <dbReference type="ARBA" id="ARBA00022750"/>
    </source>
</evidence>
<dbReference type="OrthoDB" id="2216358at2759"/>
<dbReference type="AlphaFoldDB" id="A0A9P7BNB5"/>
<organism evidence="3 4">
    <name type="scientific">Rhizopus oryzae</name>
    <name type="common">Mucormycosis agent</name>
    <name type="synonym">Rhizopus arrhizus var. delemar</name>
    <dbReference type="NCBI Taxonomy" id="64495"/>
    <lineage>
        <taxon>Eukaryota</taxon>
        <taxon>Fungi</taxon>
        <taxon>Fungi incertae sedis</taxon>
        <taxon>Mucoromycota</taxon>
        <taxon>Mucoromycotina</taxon>
        <taxon>Mucoromycetes</taxon>
        <taxon>Mucorales</taxon>
        <taxon>Mucorineae</taxon>
        <taxon>Rhizopodaceae</taxon>
        <taxon>Rhizopus</taxon>
    </lineage>
</organism>
<name>A0A9P7BNB5_RHIOR</name>
<dbReference type="Proteomes" id="UP000716291">
    <property type="component" value="Unassembled WGS sequence"/>
</dbReference>
<keyword evidence="1" id="KW-0645">Protease</keyword>
<evidence type="ECO:0000313" key="3">
    <source>
        <dbReference type="EMBL" id="KAG1302638.1"/>
    </source>
</evidence>
<keyword evidence="1" id="KW-0064">Aspartyl protease</keyword>
<dbReference type="InterPro" id="IPR001969">
    <property type="entry name" value="Aspartic_peptidase_AS"/>
</dbReference>
<protein>
    <recommendedName>
        <fullName evidence="2">Retrotransposon gag domain-containing protein</fullName>
    </recommendedName>
</protein>
<dbReference type="GO" id="GO:0004190">
    <property type="term" value="F:aspartic-type endopeptidase activity"/>
    <property type="evidence" value="ECO:0007669"/>
    <property type="project" value="UniProtKB-KW"/>
</dbReference>
<proteinExistence type="predicted"/>
<sequence>MAKTSTSSSSDPLIQALTSRIMAESRAASNALADPYDPQYSINHWLDQYEDSCDSQYMSDEQKRQHVGAYLPKDAARWIRQSKTSSWADVKKKLLKTFGIAPKEYKQLALKRLKSLRQGKTPIAQYALRFEFALLEFLDGQAPDDDATLLIFFNSLNESTRLSVRPNICLLATWEDVSDAAIAIENAVPSDDSLLEREFAKLSLEAAPSPSPSFGSSVSDPSPMEIDTFQRNRGNCSHSRFSSVSGISGAPHSQPRGNHPMCQWTKDGRPICGHCSTVGHLSKKCRARNGKPINQVGTVPIDDSTDSAPTVNMVQASTTPVQYAAIPIDDDPLAEPTGPMVNNVALVTSPAQGVSMVHDNVSTPRVKITLQGHLVQALVDTGTNISAIRTSIANKLGVSPDVTKAAQFKIANNDNATSRGTVAIPTMIGAINTVLTYHVVDNLSYPAIVGYPQLKRLGAVIHTDTNVIRFPTESSPGFSGLSGRVHRASSRGSSGSVSLVCTVASHLRLPGQHHAFVDILGPPNSSVFVSTPSELAAEKLLTVASGIVDFDKNGIATVKLANLDNKLKYINKGQQIATCQYLSPSLKVYSLSPDLTVNNVETTTTSCPVDFSPYIGQHLSHSEQTAMQELLQF</sequence>
<dbReference type="Pfam" id="PF13975">
    <property type="entry name" value="gag-asp_proteas"/>
    <property type="match status" value="1"/>
</dbReference>
<accession>A0A9P7BNB5</accession>
<dbReference type="SUPFAM" id="SSF50630">
    <property type="entry name" value="Acid proteases"/>
    <property type="match status" value="1"/>
</dbReference>
<reference evidence="3" key="1">
    <citation type="journal article" date="2020" name="Microb. Genom.">
        <title>Genetic diversity of clinical and environmental Mucorales isolates obtained from an investigation of mucormycosis cases among solid organ transplant recipients.</title>
        <authorList>
            <person name="Nguyen M.H."/>
            <person name="Kaul D."/>
            <person name="Muto C."/>
            <person name="Cheng S.J."/>
            <person name="Richter R.A."/>
            <person name="Bruno V.M."/>
            <person name="Liu G."/>
            <person name="Beyhan S."/>
            <person name="Sundermann A.J."/>
            <person name="Mounaud S."/>
            <person name="Pasculle A.W."/>
            <person name="Nierman W.C."/>
            <person name="Driscoll E."/>
            <person name="Cumbie R."/>
            <person name="Clancy C.J."/>
            <person name="Dupont C.L."/>
        </authorList>
    </citation>
    <scope>NUCLEOTIDE SEQUENCE</scope>
    <source>
        <strain evidence="3">GL11</strain>
    </source>
</reference>